<gene>
    <name evidence="1" type="ORF">TFUB20_00050</name>
</gene>
<evidence type="ECO:0008006" key="3">
    <source>
        <dbReference type="Google" id="ProtNLM"/>
    </source>
</evidence>
<dbReference type="AlphaFoldDB" id="A0A1D3UBV0"/>
<evidence type="ECO:0000313" key="1">
    <source>
        <dbReference type="EMBL" id="SCQ17548.1"/>
    </source>
</evidence>
<evidence type="ECO:0000313" key="2">
    <source>
        <dbReference type="Proteomes" id="UP000182057"/>
    </source>
</evidence>
<accession>A0A1D3UBV0</accession>
<name>A0A1D3UBV0_TANFO</name>
<dbReference type="EMBL" id="FMMM01000001">
    <property type="protein sequence ID" value="SCQ17548.1"/>
    <property type="molecule type" value="Genomic_DNA"/>
</dbReference>
<sequence length="55" mass="6421">MIKKFHHSPSLFSSLSDMLNQSHPLYKLADKIDWEKFDTVFFSIPPVIMPEEKLG</sequence>
<protein>
    <recommendedName>
        <fullName evidence="3">IS5/IS1182 family transposase</fullName>
    </recommendedName>
</protein>
<reference evidence="1 2" key="1">
    <citation type="submission" date="2016-09" db="EMBL/GenBank/DDBJ databases">
        <authorList>
            <person name="Capua I."/>
            <person name="De Benedictis P."/>
            <person name="Joannis T."/>
            <person name="Lombin L.H."/>
            <person name="Cattoli G."/>
        </authorList>
    </citation>
    <scope>NUCLEOTIDE SEQUENCE [LARGE SCALE GENOMIC DNA]</scope>
    <source>
        <strain evidence="1 2">UB20</strain>
    </source>
</reference>
<organism evidence="1 2">
    <name type="scientific">Tannerella forsythia</name>
    <name type="common">Bacteroides forsythus</name>
    <dbReference type="NCBI Taxonomy" id="28112"/>
    <lineage>
        <taxon>Bacteria</taxon>
        <taxon>Pseudomonadati</taxon>
        <taxon>Bacteroidota</taxon>
        <taxon>Bacteroidia</taxon>
        <taxon>Bacteroidales</taxon>
        <taxon>Tannerellaceae</taxon>
        <taxon>Tannerella</taxon>
    </lineage>
</organism>
<proteinExistence type="predicted"/>
<dbReference type="Proteomes" id="UP000182057">
    <property type="component" value="Unassembled WGS sequence"/>
</dbReference>